<reference evidence="9 10" key="1">
    <citation type="submission" date="2016-12" db="EMBL/GenBank/DDBJ databases">
        <authorList>
            <person name="Song W.-J."/>
            <person name="Kurnit D.M."/>
        </authorList>
    </citation>
    <scope>NUCLEOTIDE SEQUENCE [LARGE SCALE GENOMIC DNA]</scope>
    <source>
        <strain evidence="9 10">IMCC3135</strain>
    </source>
</reference>
<evidence type="ECO:0000256" key="8">
    <source>
        <dbReference type="RuleBase" id="RU363041"/>
    </source>
</evidence>
<evidence type="ECO:0000313" key="10">
    <source>
        <dbReference type="Proteomes" id="UP000250079"/>
    </source>
</evidence>
<dbReference type="PANTHER" id="PTHR30269:SF37">
    <property type="entry name" value="MEMBRANE TRANSPORTER PROTEIN"/>
    <property type="match status" value="1"/>
</dbReference>
<name>A0A2Z2NNP7_9GAMM</name>
<evidence type="ECO:0000256" key="2">
    <source>
        <dbReference type="ARBA" id="ARBA00009142"/>
    </source>
</evidence>
<dbReference type="AlphaFoldDB" id="A0A2Z2NNP7"/>
<evidence type="ECO:0000256" key="4">
    <source>
        <dbReference type="ARBA" id="ARBA00022475"/>
    </source>
</evidence>
<dbReference type="EMBL" id="CP018632">
    <property type="protein sequence ID" value="ASJ72853.1"/>
    <property type="molecule type" value="Genomic_DNA"/>
</dbReference>
<feature type="transmembrane region" description="Helical" evidence="8">
    <location>
        <begin position="100"/>
        <end position="117"/>
    </location>
</feature>
<dbReference type="KEGG" id="gai:IMCC3135_13840"/>
<dbReference type="Proteomes" id="UP000250079">
    <property type="component" value="Chromosome"/>
</dbReference>
<feature type="transmembrane region" description="Helical" evidence="8">
    <location>
        <begin position="200"/>
        <end position="221"/>
    </location>
</feature>
<feature type="transmembrane region" description="Helical" evidence="8">
    <location>
        <begin position="129"/>
        <end position="149"/>
    </location>
</feature>
<keyword evidence="4 8" id="KW-1003">Cell membrane</keyword>
<gene>
    <name evidence="9" type="ORF">IMCC3135_13840</name>
</gene>
<accession>A0A2Z2NNP7</accession>
<evidence type="ECO:0000256" key="7">
    <source>
        <dbReference type="ARBA" id="ARBA00023136"/>
    </source>
</evidence>
<sequence length="247" mass="26498">MPIEFYLYLIAGALAGGFINGLAGFGTALFALGFWLQILEPGQAVPMVLVSAIVPGLQGAWIVRTEILNQPKRLMRFLLPGLVGVPLGVSMLALINPDQLKVGIGVIMVLYGGYFSFRNTLPKLEKSMPFVDAFIGLIGGILGGLASLSGALPVMWCSLQAWSKSDTRAVLQTFNLAILTTAAVAFLIKGMYTQEVLKLIAVTLPVSLLSAQAGLACFKHLNTDHFQRLIIFMMFISGTALLIRGVI</sequence>
<dbReference type="Pfam" id="PF01925">
    <property type="entry name" value="TauE"/>
    <property type="match status" value="1"/>
</dbReference>
<evidence type="ECO:0000256" key="1">
    <source>
        <dbReference type="ARBA" id="ARBA00004651"/>
    </source>
</evidence>
<evidence type="ECO:0000313" key="9">
    <source>
        <dbReference type="EMBL" id="ASJ72853.1"/>
    </source>
</evidence>
<comment type="similarity">
    <text evidence="2 8">Belongs to the 4-toluene sulfonate uptake permease (TSUP) (TC 2.A.102) family.</text>
</comment>
<feature type="transmembrane region" description="Helical" evidence="8">
    <location>
        <begin position="169"/>
        <end position="188"/>
    </location>
</feature>
<organism evidence="9 10">
    <name type="scientific">Granulosicoccus antarcticus IMCC3135</name>
    <dbReference type="NCBI Taxonomy" id="1192854"/>
    <lineage>
        <taxon>Bacteria</taxon>
        <taxon>Pseudomonadati</taxon>
        <taxon>Pseudomonadota</taxon>
        <taxon>Gammaproteobacteria</taxon>
        <taxon>Chromatiales</taxon>
        <taxon>Granulosicoccaceae</taxon>
        <taxon>Granulosicoccus</taxon>
    </lineage>
</organism>
<feature type="transmembrane region" description="Helical" evidence="8">
    <location>
        <begin position="7"/>
        <end position="38"/>
    </location>
</feature>
<dbReference type="OrthoDB" id="8421744at2"/>
<keyword evidence="3" id="KW-0813">Transport</keyword>
<comment type="subcellular location">
    <subcellularLocation>
        <location evidence="1 8">Cell membrane</location>
        <topology evidence="1 8">Multi-pass membrane protein</topology>
    </subcellularLocation>
</comment>
<keyword evidence="6 8" id="KW-1133">Transmembrane helix</keyword>
<protein>
    <recommendedName>
        <fullName evidence="8">Probable membrane transporter protein</fullName>
    </recommendedName>
</protein>
<proteinExistence type="inferred from homology"/>
<dbReference type="PANTHER" id="PTHR30269">
    <property type="entry name" value="TRANSMEMBRANE PROTEIN YFCA"/>
    <property type="match status" value="1"/>
</dbReference>
<evidence type="ECO:0000256" key="5">
    <source>
        <dbReference type="ARBA" id="ARBA00022692"/>
    </source>
</evidence>
<dbReference type="GO" id="GO:0005886">
    <property type="term" value="C:plasma membrane"/>
    <property type="evidence" value="ECO:0007669"/>
    <property type="project" value="UniProtKB-SubCell"/>
</dbReference>
<dbReference type="InterPro" id="IPR002781">
    <property type="entry name" value="TM_pro_TauE-like"/>
</dbReference>
<feature type="transmembrane region" description="Helical" evidence="8">
    <location>
        <begin position="227"/>
        <end position="246"/>
    </location>
</feature>
<keyword evidence="7 8" id="KW-0472">Membrane</keyword>
<keyword evidence="5 8" id="KW-0812">Transmembrane</keyword>
<evidence type="ECO:0000256" key="6">
    <source>
        <dbReference type="ARBA" id="ARBA00022989"/>
    </source>
</evidence>
<dbReference type="InterPro" id="IPR052017">
    <property type="entry name" value="TSUP"/>
</dbReference>
<feature type="transmembrane region" description="Helical" evidence="8">
    <location>
        <begin position="44"/>
        <end position="63"/>
    </location>
</feature>
<evidence type="ECO:0000256" key="3">
    <source>
        <dbReference type="ARBA" id="ARBA00022448"/>
    </source>
</evidence>
<dbReference type="RefSeq" id="WP_088918129.1">
    <property type="nucleotide sequence ID" value="NZ_CP018632.1"/>
</dbReference>
<keyword evidence="10" id="KW-1185">Reference proteome</keyword>
<feature type="transmembrane region" description="Helical" evidence="8">
    <location>
        <begin position="75"/>
        <end position="94"/>
    </location>
</feature>